<dbReference type="Pfam" id="PF18701">
    <property type="entry name" value="DUF5641"/>
    <property type="match status" value="1"/>
</dbReference>
<dbReference type="OrthoDB" id="6436901at2759"/>
<feature type="domain" description="DUF5641" evidence="2">
    <location>
        <begin position="5"/>
        <end position="91"/>
    </location>
</feature>
<dbReference type="EMBL" id="VTPC01000743">
    <property type="protein sequence ID" value="KAF2904544.1"/>
    <property type="molecule type" value="Genomic_DNA"/>
</dbReference>
<dbReference type="InterPro" id="IPR040676">
    <property type="entry name" value="DUF5641"/>
</dbReference>
<reference evidence="3" key="1">
    <citation type="submission" date="2019-08" db="EMBL/GenBank/DDBJ databases">
        <title>The genome of the North American firefly Photinus pyralis.</title>
        <authorList>
            <consortium name="Photinus pyralis genome working group"/>
            <person name="Fallon T.R."/>
            <person name="Sander Lower S.E."/>
            <person name="Weng J.-K."/>
        </authorList>
    </citation>
    <scope>NUCLEOTIDE SEQUENCE</scope>
    <source>
        <strain evidence="3">TRF0915ILg1</strain>
        <tissue evidence="3">Whole body</tissue>
    </source>
</reference>
<evidence type="ECO:0000313" key="3">
    <source>
        <dbReference type="EMBL" id="KAF2904544.1"/>
    </source>
</evidence>
<keyword evidence="4" id="KW-1185">Reference proteome</keyword>
<feature type="region of interest" description="Disordered" evidence="1">
    <location>
        <begin position="107"/>
        <end position="128"/>
    </location>
</feature>
<feature type="non-terminal residue" evidence="3">
    <location>
        <position position="1"/>
    </location>
</feature>
<evidence type="ECO:0000313" key="4">
    <source>
        <dbReference type="Proteomes" id="UP000801492"/>
    </source>
</evidence>
<dbReference type="Proteomes" id="UP000801492">
    <property type="component" value="Unassembled WGS sequence"/>
</dbReference>
<accession>A0A8K0GLJ2</accession>
<dbReference type="PANTHER" id="PTHR47331:SF6">
    <property type="entry name" value="DOUBLECORTIN DOMAIN-CONTAINING PROTEIN"/>
    <property type="match status" value="1"/>
</dbReference>
<name>A0A8K0GLJ2_IGNLU</name>
<dbReference type="PANTHER" id="PTHR47331">
    <property type="entry name" value="PHD-TYPE DOMAIN-CONTAINING PROTEIN"/>
    <property type="match status" value="1"/>
</dbReference>
<gene>
    <name evidence="3" type="ORF">ILUMI_01633</name>
</gene>
<evidence type="ECO:0000259" key="2">
    <source>
        <dbReference type="Pfam" id="PF18701"/>
    </source>
</evidence>
<sequence>LRYRQHLKSTLRKRFRTEYLGQLKLFSTKGSSKELSVGEIVLIGNDDSKRIDWPLARITETIKGKDDQVRVVKLKTAAGKLTRPIQRVFPLELELKSAGERLRKSVEENVTLDSCPGTSDPVEGEEDP</sequence>
<comment type="caution">
    <text evidence="3">The sequence shown here is derived from an EMBL/GenBank/DDBJ whole genome shotgun (WGS) entry which is preliminary data.</text>
</comment>
<dbReference type="AlphaFoldDB" id="A0A8K0GLJ2"/>
<proteinExistence type="predicted"/>
<protein>
    <recommendedName>
        <fullName evidence="2">DUF5641 domain-containing protein</fullName>
    </recommendedName>
</protein>
<organism evidence="3 4">
    <name type="scientific">Ignelater luminosus</name>
    <name type="common">Cucubano</name>
    <name type="synonym">Pyrophorus luminosus</name>
    <dbReference type="NCBI Taxonomy" id="2038154"/>
    <lineage>
        <taxon>Eukaryota</taxon>
        <taxon>Metazoa</taxon>
        <taxon>Ecdysozoa</taxon>
        <taxon>Arthropoda</taxon>
        <taxon>Hexapoda</taxon>
        <taxon>Insecta</taxon>
        <taxon>Pterygota</taxon>
        <taxon>Neoptera</taxon>
        <taxon>Endopterygota</taxon>
        <taxon>Coleoptera</taxon>
        <taxon>Polyphaga</taxon>
        <taxon>Elateriformia</taxon>
        <taxon>Elateroidea</taxon>
        <taxon>Elateridae</taxon>
        <taxon>Agrypninae</taxon>
        <taxon>Pyrophorini</taxon>
        <taxon>Ignelater</taxon>
    </lineage>
</organism>
<evidence type="ECO:0000256" key="1">
    <source>
        <dbReference type="SAM" id="MobiDB-lite"/>
    </source>
</evidence>